<dbReference type="PANTHER" id="PTHR34858:SF1">
    <property type="entry name" value="CYSO-CYSTEINE PEPTIDASE"/>
    <property type="match status" value="1"/>
</dbReference>
<dbReference type="AlphaFoldDB" id="A0A4Q1KND9"/>
<evidence type="ECO:0000256" key="4">
    <source>
        <dbReference type="ARBA" id="ARBA00022833"/>
    </source>
</evidence>
<evidence type="ECO:0000256" key="2">
    <source>
        <dbReference type="ARBA" id="ARBA00022723"/>
    </source>
</evidence>
<dbReference type="SUPFAM" id="SSF102712">
    <property type="entry name" value="JAB1/MPN domain"/>
    <property type="match status" value="1"/>
</dbReference>
<dbReference type="EMBL" id="SBKP01000001">
    <property type="protein sequence ID" value="RXR30960.1"/>
    <property type="molecule type" value="Genomic_DNA"/>
</dbReference>
<comment type="caution">
    <text evidence="7">The sequence shown here is derived from an EMBL/GenBank/DDBJ whole genome shotgun (WGS) entry which is preliminary data.</text>
</comment>
<dbReference type="GO" id="GO:0008270">
    <property type="term" value="F:zinc ion binding"/>
    <property type="evidence" value="ECO:0007669"/>
    <property type="project" value="TreeGrafter"/>
</dbReference>
<dbReference type="Gene3D" id="3.40.140.10">
    <property type="entry name" value="Cytidine Deaminase, domain 2"/>
    <property type="match status" value="1"/>
</dbReference>
<dbReference type="InterPro" id="IPR051929">
    <property type="entry name" value="VirAsm_ModProt"/>
</dbReference>
<keyword evidence="4" id="KW-0862">Zinc</keyword>
<keyword evidence="5" id="KW-0482">Metalloprotease</keyword>
<protein>
    <submittedName>
        <fullName evidence="7">M67 family peptidase</fullName>
    </submittedName>
</protein>
<evidence type="ECO:0000313" key="8">
    <source>
        <dbReference type="Proteomes" id="UP000290958"/>
    </source>
</evidence>
<evidence type="ECO:0000256" key="3">
    <source>
        <dbReference type="ARBA" id="ARBA00022801"/>
    </source>
</evidence>
<reference evidence="8" key="1">
    <citation type="submission" date="2019-01" db="EMBL/GenBank/DDBJ databases">
        <title>Cytophagaceae bacterium strain CAR-16.</title>
        <authorList>
            <person name="Chen W.-M."/>
        </authorList>
    </citation>
    <scope>NUCLEOTIDE SEQUENCE [LARGE SCALE GENOMIC DNA]</scope>
    <source>
        <strain evidence="8">CHR27</strain>
    </source>
</reference>
<evidence type="ECO:0000259" key="6">
    <source>
        <dbReference type="SMART" id="SM00232"/>
    </source>
</evidence>
<accession>A0A4Q1KND9</accession>
<dbReference type="CDD" id="cd08070">
    <property type="entry name" value="MPN_like"/>
    <property type="match status" value="1"/>
</dbReference>
<sequence length="136" mass="14298">MVVHISRDVLEQILAQAAAAPEMEVCGLLLGGEGRITEARPAANIADDPAHRFELDPAVLIAAHRAARAGGAQILGHYHSHPGGNTEPSVCDAAMADVAGALWLICAPNGGYALWRAGTDGLHGRFTRNRFEVEGQ</sequence>
<dbReference type="SMART" id="SM00232">
    <property type="entry name" value="JAB_MPN"/>
    <property type="match status" value="1"/>
</dbReference>
<gene>
    <name evidence="7" type="ORF">EQG66_01345</name>
</gene>
<keyword evidence="1" id="KW-0645">Protease</keyword>
<proteinExistence type="predicted"/>
<organism evidence="7 8">
    <name type="scientific">Sphingobium fluviale</name>
    <dbReference type="NCBI Taxonomy" id="2506423"/>
    <lineage>
        <taxon>Bacteria</taxon>
        <taxon>Pseudomonadati</taxon>
        <taxon>Pseudomonadota</taxon>
        <taxon>Alphaproteobacteria</taxon>
        <taxon>Sphingomonadales</taxon>
        <taxon>Sphingomonadaceae</taxon>
        <taxon>Sphingobium</taxon>
    </lineage>
</organism>
<evidence type="ECO:0000313" key="7">
    <source>
        <dbReference type="EMBL" id="RXR30960.1"/>
    </source>
</evidence>
<dbReference type="Proteomes" id="UP000290958">
    <property type="component" value="Unassembled WGS sequence"/>
</dbReference>
<dbReference type="PANTHER" id="PTHR34858">
    <property type="entry name" value="CYSO-CYSTEINE PEPTIDASE"/>
    <property type="match status" value="1"/>
</dbReference>
<dbReference type="InterPro" id="IPR028090">
    <property type="entry name" value="JAB_dom_prok"/>
</dbReference>
<evidence type="ECO:0000256" key="5">
    <source>
        <dbReference type="ARBA" id="ARBA00023049"/>
    </source>
</evidence>
<keyword evidence="3" id="KW-0378">Hydrolase</keyword>
<name>A0A4Q1KND9_9SPHN</name>
<dbReference type="Pfam" id="PF14464">
    <property type="entry name" value="Prok-JAB"/>
    <property type="match status" value="1"/>
</dbReference>
<feature type="domain" description="JAB1/MPN/MOV34 metalloenzyme" evidence="6">
    <location>
        <begin position="2"/>
        <end position="136"/>
    </location>
</feature>
<dbReference type="OrthoDB" id="9802958at2"/>
<keyword evidence="2" id="KW-0479">Metal-binding</keyword>
<dbReference type="GO" id="GO:0006508">
    <property type="term" value="P:proteolysis"/>
    <property type="evidence" value="ECO:0007669"/>
    <property type="project" value="UniProtKB-KW"/>
</dbReference>
<keyword evidence="8" id="KW-1185">Reference proteome</keyword>
<dbReference type="InterPro" id="IPR000555">
    <property type="entry name" value="JAMM/MPN+_dom"/>
</dbReference>
<evidence type="ECO:0000256" key="1">
    <source>
        <dbReference type="ARBA" id="ARBA00022670"/>
    </source>
</evidence>
<dbReference type="GO" id="GO:0008235">
    <property type="term" value="F:metalloexopeptidase activity"/>
    <property type="evidence" value="ECO:0007669"/>
    <property type="project" value="TreeGrafter"/>
</dbReference>
<dbReference type="RefSeq" id="WP_129402727.1">
    <property type="nucleotide sequence ID" value="NZ_SBKP01000001.1"/>
</dbReference>